<dbReference type="Pfam" id="PF00580">
    <property type="entry name" value="UvrD-helicase"/>
    <property type="match status" value="1"/>
</dbReference>
<comment type="catalytic activity">
    <reaction evidence="9 11">
        <text>ATP + H2O = ADP + phosphate + H(+)</text>
        <dbReference type="Rhea" id="RHEA:13065"/>
        <dbReference type="ChEBI" id="CHEBI:15377"/>
        <dbReference type="ChEBI" id="CHEBI:15378"/>
        <dbReference type="ChEBI" id="CHEBI:30616"/>
        <dbReference type="ChEBI" id="CHEBI:43474"/>
        <dbReference type="ChEBI" id="CHEBI:456216"/>
        <dbReference type="EC" id="5.6.2.4"/>
    </reaction>
</comment>
<dbReference type="GO" id="GO:0043138">
    <property type="term" value="F:3'-5' DNA helicase activity"/>
    <property type="evidence" value="ECO:0007669"/>
    <property type="project" value="UniProtKB-EC"/>
</dbReference>
<dbReference type="FunCoup" id="S0EVZ4">
    <property type="interactions" value="487"/>
</dbReference>
<gene>
    <name evidence="15" type="ORF">CCALI_02195</name>
</gene>
<evidence type="ECO:0000256" key="2">
    <source>
        <dbReference type="ARBA" id="ARBA00022741"/>
    </source>
</evidence>
<reference evidence="16" key="1">
    <citation type="submission" date="2013-03" db="EMBL/GenBank/DDBJ databases">
        <title>Genome sequence of Chthonomonas calidirosea, the first sequenced genome from the Armatimonadetes phylum (formally candidate division OP10).</title>
        <authorList>
            <person name="Lee K.C.Y."/>
            <person name="Morgan X.C."/>
            <person name="Dunfield P.F."/>
            <person name="Tamas I."/>
            <person name="Houghton K.M."/>
            <person name="Vyssotski M."/>
            <person name="Ryan J.L.J."/>
            <person name="Lagutin K."/>
            <person name="McDonald I.R."/>
            <person name="Stott M.B."/>
        </authorList>
    </citation>
    <scope>NUCLEOTIDE SEQUENCE [LARGE SCALE GENOMIC DNA]</scope>
    <source>
        <strain evidence="16">DSM 23976 / ICMP 18418 / T49</strain>
    </source>
</reference>
<dbReference type="EMBL" id="HF951689">
    <property type="protein sequence ID" value="CCW36002.1"/>
    <property type="molecule type" value="Genomic_DNA"/>
</dbReference>
<feature type="compositionally biased region" description="Polar residues" evidence="12">
    <location>
        <begin position="15"/>
        <end position="24"/>
    </location>
</feature>
<sequence length="763" mass="86736">MDETVKPAEPPFSQPDANSEAQQATQERLLQGLNPVQREAVLHAEGPLLLFAGAGSGKTRVLTHRIAYLTAVRRVPPQRILAVTFTNKAAKEMKERLDHLVGGKVGKKLWVGTFHAICARLLREFAPEAGLSHEFVVYDDSDQVSLVKECLRAINLDESKFPPRTMLDRISRAKESLIPPEEWDKHYSGYLEEIAGRIYRLYQQKLRQNNALDFDDLLTETVRLLQNNTGVLQHLQDRWRYLLVDEYQDVNLVQYLLLKLLAQKHRNLCVVGDDDQSIYSWRGADVNLILRFEKDYPDAKVLKLEQNYRSTRRILDAAYAVVSNNKGRKEKRLWTENPEGPPLTKYEAATERLEAEWVVNTITMQVQSGKRKWSDFAVLYRTNAQSRVLEEMLRAWAVPYRIVGGLRFYDRKEIKDALAYLRVVHNPNDSVSLKRIINVPARGIGNTTLAKLEAETLLAGSSLWEVLGNEQVLTEFNTRTRKNLSEFRELILGLRALRDTLSVHDLLKTTLERSGYLQALHEENSLEAQGRLENLAELLQAAVEFEATTESPTLAAFLESTALVSDIDSLEEGVPAVTLMTLHAAKGLEFPVVFLTGLEEGVFPHMRSLEKSEQLEEERRLCYVGITRAKEELYLSCARQRSQFLGTAYNPPSRFLKEIPETLFAFNKKPCSRSSLSTFDPDREAGGMPSRLWQEGPRPPSEAVRQQGEAFYRAGQRVRHPQFGEGVVLRVSGEGDDAIIEIAFPNVGPRRLMLSYAKLERVR</sequence>
<dbReference type="InterPro" id="IPR005751">
    <property type="entry name" value="ATP-dep_DNA_helicase_PcrA"/>
</dbReference>
<keyword evidence="3 10" id="KW-0378">Hydrolase</keyword>
<evidence type="ECO:0000256" key="10">
    <source>
        <dbReference type="PROSITE-ProRule" id="PRU00560"/>
    </source>
</evidence>
<dbReference type="InterPro" id="IPR014017">
    <property type="entry name" value="DNA_helicase_UvrD-like_C"/>
</dbReference>
<feature type="region of interest" description="Disordered" evidence="12">
    <location>
        <begin position="676"/>
        <end position="700"/>
    </location>
</feature>
<keyword evidence="5 10" id="KW-0067">ATP-binding</keyword>
<dbReference type="FunFam" id="1.10.10.160:FF:000001">
    <property type="entry name" value="ATP-dependent DNA helicase"/>
    <property type="match status" value="1"/>
</dbReference>
<evidence type="ECO:0000256" key="12">
    <source>
        <dbReference type="SAM" id="MobiDB-lite"/>
    </source>
</evidence>
<feature type="binding site" evidence="10">
    <location>
        <begin position="52"/>
        <end position="59"/>
    </location>
    <ligand>
        <name>ATP</name>
        <dbReference type="ChEBI" id="CHEBI:30616"/>
    </ligand>
</feature>
<name>S0EVZ4_CHTCT</name>
<dbReference type="Gene3D" id="1.10.486.10">
    <property type="entry name" value="PCRA, domain 4"/>
    <property type="match status" value="1"/>
</dbReference>
<dbReference type="PANTHER" id="PTHR11070:SF2">
    <property type="entry name" value="ATP-DEPENDENT DNA HELICASE SRS2"/>
    <property type="match status" value="1"/>
</dbReference>
<organism evidence="15 16">
    <name type="scientific">Chthonomonas calidirosea (strain DSM 23976 / ICMP 18418 / T49)</name>
    <dbReference type="NCBI Taxonomy" id="1303518"/>
    <lineage>
        <taxon>Bacteria</taxon>
        <taxon>Bacillati</taxon>
        <taxon>Armatimonadota</taxon>
        <taxon>Chthonomonadia</taxon>
        <taxon>Chthonomonadales</taxon>
        <taxon>Chthonomonadaceae</taxon>
        <taxon>Chthonomonas</taxon>
    </lineage>
</organism>
<dbReference type="AlphaFoldDB" id="S0EVZ4"/>
<protein>
    <recommendedName>
        <fullName evidence="11">ATP-dependent DNA helicase</fullName>
        <ecNumber evidence="11">5.6.2.4</ecNumber>
    </recommendedName>
</protein>
<dbReference type="GO" id="GO:0033202">
    <property type="term" value="C:DNA helicase complex"/>
    <property type="evidence" value="ECO:0007669"/>
    <property type="project" value="TreeGrafter"/>
</dbReference>
<keyword evidence="6 11" id="KW-0238">DNA-binding</keyword>
<dbReference type="GO" id="GO:0006260">
    <property type="term" value="P:DNA replication"/>
    <property type="evidence" value="ECO:0007669"/>
    <property type="project" value="InterPro"/>
</dbReference>
<dbReference type="InterPro" id="IPR000212">
    <property type="entry name" value="DNA_helicase_UvrD/REP"/>
</dbReference>
<dbReference type="CDD" id="cd17932">
    <property type="entry name" value="DEXQc_UvrD"/>
    <property type="match status" value="1"/>
</dbReference>
<dbReference type="GO" id="GO:0016887">
    <property type="term" value="F:ATP hydrolysis activity"/>
    <property type="evidence" value="ECO:0007669"/>
    <property type="project" value="RHEA"/>
</dbReference>
<evidence type="ECO:0000256" key="3">
    <source>
        <dbReference type="ARBA" id="ARBA00022801"/>
    </source>
</evidence>
<keyword evidence="2 10" id="KW-0547">Nucleotide-binding</keyword>
<dbReference type="Proteomes" id="UP000014227">
    <property type="component" value="Chromosome I"/>
</dbReference>
<proteinExistence type="inferred from homology"/>
<keyword evidence="16" id="KW-1185">Reference proteome</keyword>
<keyword evidence="7" id="KW-0413">Isomerase</keyword>
<dbReference type="OrthoDB" id="9810135at2"/>
<keyword evidence="4 10" id="KW-0347">Helicase</keyword>
<feature type="region of interest" description="Disordered" evidence="12">
    <location>
        <begin position="1"/>
        <end position="24"/>
    </location>
</feature>
<evidence type="ECO:0000256" key="1">
    <source>
        <dbReference type="ARBA" id="ARBA00009922"/>
    </source>
</evidence>
<evidence type="ECO:0000256" key="8">
    <source>
        <dbReference type="ARBA" id="ARBA00034617"/>
    </source>
</evidence>
<dbReference type="KEGG" id="ccz:CCALI_02195"/>
<comment type="similarity">
    <text evidence="1 11">Belongs to the helicase family. UvrD subfamily.</text>
</comment>
<evidence type="ECO:0000313" key="15">
    <source>
        <dbReference type="EMBL" id="CCW36002.1"/>
    </source>
</evidence>
<feature type="domain" description="UvrD-like helicase ATP-binding" evidence="13">
    <location>
        <begin position="31"/>
        <end position="311"/>
    </location>
</feature>
<dbReference type="InterPro" id="IPR027417">
    <property type="entry name" value="P-loop_NTPase"/>
</dbReference>
<dbReference type="CDD" id="cd18807">
    <property type="entry name" value="SF1_C_UvrD"/>
    <property type="match status" value="1"/>
</dbReference>
<accession>S0EVZ4</accession>
<dbReference type="EC" id="5.6.2.4" evidence="11"/>
<evidence type="ECO:0000256" key="9">
    <source>
        <dbReference type="ARBA" id="ARBA00048988"/>
    </source>
</evidence>
<evidence type="ECO:0000256" key="6">
    <source>
        <dbReference type="ARBA" id="ARBA00023125"/>
    </source>
</evidence>
<dbReference type="Pfam" id="PF21196">
    <property type="entry name" value="PcrA_UvrD_tudor"/>
    <property type="match status" value="1"/>
</dbReference>
<comment type="catalytic activity">
    <reaction evidence="8">
        <text>Couples ATP hydrolysis with the unwinding of duplex DNA by translocating in the 3'-5' direction.</text>
        <dbReference type="EC" id="5.6.2.4"/>
    </reaction>
</comment>
<dbReference type="RefSeq" id="WP_016483523.1">
    <property type="nucleotide sequence ID" value="NC_021487.1"/>
</dbReference>
<dbReference type="PATRIC" id="fig|1303518.3.peg.2280"/>
<dbReference type="GO" id="GO:0009314">
    <property type="term" value="P:response to radiation"/>
    <property type="evidence" value="ECO:0007669"/>
    <property type="project" value="UniProtKB-ARBA"/>
</dbReference>
<dbReference type="PROSITE" id="PS51198">
    <property type="entry name" value="UVRD_HELICASE_ATP_BIND"/>
    <property type="match status" value="1"/>
</dbReference>
<dbReference type="InterPro" id="IPR014016">
    <property type="entry name" value="UvrD-like_ATP-bd"/>
</dbReference>
<evidence type="ECO:0000256" key="11">
    <source>
        <dbReference type="RuleBase" id="RU364053"/>
    </source>
</evidence>
<dbReference type="PROSITE" id="PS51217">
    <property type="entry name" value="UVRD_HELICASE_CTER"/>
    <property type="match status" value="1"/>
</dbReference>
<evidence type="ECO:0000256" key="5">
    <source>
        <dbReference type="ARBA" id="ARBA00022840"/>
    </source>
</evidence>
<evidence type="ECO:0000259" key="14">
    <source>
        <dbReference type="PROSITE" id="PS51217"/>
    </source>
</evidence>
<dbReference type="Gene3D" id="1.10.10.160">
    <property type="match status" value="1"/>
</dbReference>
<dbReference type="FunFam" id="1.10.486.10:FF:000003">
    <property type="entry name" value="ATP-dependent DNA helicase"/>
    <property type="match status" value="1"/>
</dbReference>
<dbReference type="HOGENOM" id="CLU_004585_5_2_0"/>
<dbReference type="InParanoid" id="S0EVZ4"/>
<dbReference type="InterPro" id="IPR013986">
    <property type="entry name" value="DExx_box_DNA_helicase_dom_sf"/>
</dbReference>
<evidence type="ECO:0000256" key="4">
    <source>
        <dbReference type="ARBA" id="ARBA00022806"/>
    </source>
</evidence>
<dbReference type="SUPFAM" id="SSF52540">
    <property type="entry name" value="P-loop containing nucleoside triphosphate hydrolases"/>
    <property type="match status" value="1"/>
</dbReference>
<dbReference type="GO" id="GO:0000725">
    <property type="term" value="P:recombinational repair"/>
    <property type="evidence" value="ECO:0007669"/>
    <property type="project" value="TreeGrafter"/>
</dbReference>
<dbReference type="NCBIfam" id="TIGR01073">
    <property type="entry name" value="pcrA"/>
    <property type="match status" value="1"/>
</dbReference>
<evidence type="ECO:0000259" key="13">
    <source>
        <dbReference type="PROSITE" id="PS51198"/>
    </source>
</evidence>
<evidence type="ECO:0000256" key="7">
    <source>
        <dbReference type="ARBA" id="ARBA00023235"/>
    </source>
</evidence>
<dbReference type="GO" id="GO:0005524">
    <property type="term" value="F:ATP binding"/>
    <property type="evidence" value="ECO:0007669"/>
    <property type="project" value="UniProtKB-UniRule"/>
</dbReference>
<dbReference type="Gene3D" id="3.40.50.300">
    <property type="entry name" value="P-loop containing nucleotide triphosphate hydrolases"/>
    <property type="match status" value="2"/>
</dbReference>
<dbReference type="Pfam" id="PF13361">
    <property type="entry name" value="UvrD_C"/>
    <property type="match status" value="1"/>
</dbReference>
<dbReference type="GO" id="GO:0005829">
    <property type="term" value="C:cytosol"/>
    <property type="evidence" value="ECO:0007669"/>
    <property type="project" value="TreeGrafter"/>
</dbReference>
<evidence type="ECO:0000313" key="16">
    <source>
        <dbReference type="Proteomes" id="UP000014227"/>
    </source>
</evidence>
<dbReference type="PANTHER" id="PTHR11070">
    <property type="entry name" value="UVRD / RECB / PCRA DNA HELICASE FAMILY MEMBER"/>
    <property type="match status" value="1"/>
</dbReference>
<dbReference type="eggNOG" id="COG0210">
    <property type="taxonomic scope" value="Bacteria"/>
</dbReference>
<dbReference type="GO" id="GO:0003677">
    <property type="term" value="F:DNA binding"/>
    <property type="evidence" value="ECO:0007669"/>
    <property type="project" value="UniProtKB-KW"/>
</dbReference>
<dbReference type="STRING" id="454171.CP488_01898"/>
<feature type="domain" description="UvrD-like helicase C-terminal" evidence="14">
    <location>
        <begin position="312"/>
        <end position="587"/>
    </location>
</feature>